<gene>
    <name evidence="2" type="ORF">Tci_056916</name>
</gene>
<organism evidence="2">
    <name type="scientific">Tanacetum cinerariifolium</name>
    <name type="common">Dalmatian daisy</name>
    <name type="synonym">Chrysanthemum cinerariifolium</name>
    <dbReference type="NCBI Taxonomy" id="118510"/>
    <lineage>
        <taxon>Eukaryota</taxon>
        <taxon>Viridiplantae</taxon>
        <taxon>Streptophyta</taxon>
        <taxon>Embryophyta</taxon>
        <taxon>Tracheophyta</taxon>
        <taxon>Spermatophyta</taxon>
        <taxon>Magnoliopsida</taxon>
        <taxon>eudicotyledons</taxon>
        <taxon>Gunneridae</taxon>
        <taxon>Pentapetalae</taxon>
        <taxon>asterids</taxon>
        <taxon>campanulids</taxon>
        <taxon>Asterales</taxon>
        <taxon>Asteraceae</taxon>
        <taxon>Asteroideae</taxon>
        <taxon>Anthemideae</taxon>
        <taxon>Anthemidinae</taxon>
        <taxon>Tanacetum</taxon>
    </lineage>
</organism>
<reference evidence="2" key="1">
    <citation type="journal article" date="2019" name="Sci. Rep.">
        <title>Draft genome of Tanacetum cinerariifolium, the natural source of mosquito coil.</title>
        <authorList>
            <person name="Yamashiro T."/>
            <person name="Shiraishi A."/>
            <person name="Satake H."/>
            <person name="Nakayama K."/>
        </authorList>
    </citation>
    <scope>NUCLEOTIDE SEQUENCE</scope>
</reference>
<name>A0A6L2NFB2_TANCI</name>
<accession>A0A6L2NFB2</accession>
<protein>
    <submittedName>
        <fullName evidence="2">Ribonuclease H-like domain-containing protein</fullName>
    </submittedName>
</protein>
<dbReference type="PANTHER" id="PTHR11439:SF508">
    <property type="entry name" value="RNA-DIRECTED DNA POLYMERASE"/>
    <property type="match status" value="1"/>
</dbReference>
<sequence length="238" mass="27557">MWWVEAMNLEMEALNRNGTWVITELPVGRKPTGSKWVFKVKYKSTGEVKRFKARLVAKGFNQKEGINYEETFFPVVKIVYVRCILSIDVYHYWPLYQLDINNAFLYGLVKDVYTSLPDGYFDKSDTRVYNNAVFIVLLVYVDAIVITGIEVLESNGNLYLSQRKYYLELLVDFGMLACKPCEYKAMNTMTCAVIWILKILVELNIKTSFSVPLHCDNSSAIQIAANPVFHERTKHFEI</sequence>
<dbReference type="InterPro" id="IPR013103">
    <property type="entry name" value="RVT_2"/>
</dbReference>
<dbReference type="Pfam" id="PF07727">
    <property type="entry name" value="RVT_2"/>
    <property type="match status" value="1"/>
</dbReference>
<dbReference type="InterPro" id="IPR043502">
    <property type="entry name" value="DNA/RNA_pol_sf"/>
</dbReference>
<feature type="domain" description="Reverse transcriptase Ty1/copia-type" evidence="1">
    <location>
        <begin position="17"/>
        <end position="129"/>
    </location>
</feature>
<evidence type="ECO:0000313" key="2">
    <source>
        <dbReference type="EMBL" id="GEU84938.1"/>
    </source>
</evidence>
<dbReference type="SUPFAM" id="SSF56672">
    <property type="entry name" value="DNA/RNA polymerases"/>
    <property type="match status" value="1"/>
</dbReference>
<proteinExistence type="predicted"/>
<dbReference type="AlphaFoldDB" id="A0A6L2NFB2"/>
<dbReference type="CDD" id="cd09272">
    <property type="entry name" value="RNase_HI_RT_Ty1"/>
    <property type="match status" value="1"/>
</dbReference>
<evidence type="ECO:0000259" key="1">
    <source>
        <dbReference type="Pfam" id="PF07727"/>
    </source>
</evidence>
<comment type="caution">
    <text evidence="2">The sequence shown here is derived from an EMBL/GenBank/DDBJ whole genome shotgun (WGS) entry which is preliminary data.</text>
</comment>
<dbReference type="PANTHER" id="PTHR11439">
    <property type="entry name" value="GAG-POL-RELATED RETROTRANSPOSON"/>
    <property type="match status" value="1"/>
</dbReference>
<dbReference type="EMBL" id="BKCJ010009000">
    <property type="protein sequence ID" value="GEU84938.1"/>
    <property type="molecule type" value="Genomic_DNA"/>
</dbReference>